<feature type="region of interest" description="Disordered" evidence="5">
    <location>
        <begin position="167"/>
        <end position="269"/>
    </location>
</feature>
<comment type="caution">
    <text evidence="7">The sequence shown here is derived from an EMBL/GenBank/DDBJ whole genome shotgun (WGS) entry which is preliminary data.</text>
</comment>
<dbReference type="Pfam" id="PF00076">
    <property type="entry name" value="RRM_1"/>
    <property type="match status" value="1"/>
</dbReference>
<evidence type="ECO:0000256" key="1">
    <source>
        <dbReference type="ARBA" id="ARBA00004604"/>
    </source>
</evidence>
<keyword evidence="2 4" id="KW-0694">RNA-binding</keyword>
<name>A0AAD4RDZ2_9BILA</name>
<gene>
    <name evidence="7" type="ORF">DdX_01537</name>
</gene>
<feature type="compositionally biased region" description="Basic and acidic residues" evidence="5">
    <location>
        <begin position="167"/>
        <end position="178"/>
    </location>
</feature>
<keyword evidence="8" id="KW-1185">Reference proteome</keyword>
<dbReference type="SMART" id="SM00360">
    <property type="entry name" value="RRM"/>
    <property type="match status" value="1"/>
</dbReference>
<dbReference type="InterPro" id="IPR035979">
    <property type="entry name" value="RBD_domain_sf"/>
</dbReference>
<comment type="subcellular location">
    <subcellularLocation>
        <location evidence="1">Nucleus</location>
        <location evidence="1">Nucleolus</location>
    </subcellularLocation>
</comment>
<evidence type="ECO:0000256" key="2">
    <source>
        <dbReference type="ARBA" id="ARBA00022884"/>
    </source>
</evidence>
<dbReference type="AlphaFoldDB" id="A0AAD4RDZ2"/>
<evidence type="ECO:0000256" key="5">
    <source>
        <dbReference type="SAM" id="MobiDB-lite"/>
    </source>
</evidence>
<evidence type="ECO:0000256" key="3">
    <source>
        <dbReference type="ARBA" id="ARBA00023242"/>
    </source>
</evidence>
<reference evidence="7" key="1">
    <citation type="submission" date="2022-01" db="EMBL/GenBank/DDBJ databases">
        <title>Genome Sequence Resource for Two Populations of Ditylenchus destructor, the Migratory Endoparasitic Phytonematode.</title>
        <authorList>
            <person name="Zhang H."/>
            <person name="Lin R."/>
            <person name="Xie B."/>
        </authorList>
    </citation>
    <scope>NUCLEOTIDE SEQUENCE</scope>
    <source>
        <strain evidence="7">BazhouSP</strain>
    </source>
</reference>
<dbReference type="PROSITE" id="PS50102">
    <property type="entry name" value="RRM"/>
    <property type="match status" value="1"/>
</dbReference>
<evidence type="ECO:0000259" key="6">
    <source>
        <dbReference type="PROSITE" id="PS50102"/>
    </source>
</evidence>
<organism evidence="7 8">
    <name type="scientific">Ditylenchus destructor</name>
    <dbReference type="NCBI Taxonomy" id="166010"/>
    <lineage>
        <taxon>Eukaryota</taxon>
        <taxon>Metazoa</taxon>
        <taxon>Ecdysozoa</taxon>
        <taxon>Nematoda</taxon>
        <taxon>Chromadorea</taxon>
        <taxon>Rhabditida</taxon>
        <taxon>Tylenchina</taxon>
        <taxon>Tylenchomorpha</taxon>
        <taxon>Sphaerularioidea</taxon>
        <taxon>Anguinidae</taxon>
        <taxon>Anguininae</taxon>
        <taxon>Ditylenchus</taxon>
    </lineage>
</organism>
<dbReference type="SUPFAM" id="SSF54928">
    <property type="entry name" value="RNA-binding domain, RBD"/>
    <property type="match status" value="1"/>
</dbReference>
<evidence type="ECO:0000256" key="4">
    <source>
        <dbReference type="PROSITE-ProRule" id="PRU00176"/>
    </source>
</evidence>
<dbReference type="InterPro" id="IPR012677">
    <property type="entry name" value="Nucleotide-bd_a/b_plait_sf"/>
</dbReference>
<dbReference type="Proteomes" id="UP001201812">
    <property type="component" value="Unassembled WGS sequence"/>
</dbReference>
<sequence>MSTTNTDVIRLKDIPYGFFEKELYGYFRQFGTVKRVRVVRSKKGNPTGIAYVKFTKVGVAEVAAETMDNYLLAEKRLRCKVVEADKVPKCVQTGPLYVPIVNVREEKFQKARKGLVQKSDSQDKKMRIRLLKQMKARMEKLKAMGIDYEFDYQSKYKACAESLKESRALKTEEKKEDVDSPDSDYNSDESDLILADGTETSPTRQLPLRQLPPATSPTRDNSHFDISHPRHLPPATSPTRDISHLRHLPPASSPTSTSPTRDISHPMAN</sequence>
<dbReference type="CDD" id="cd12307">
    <property type="entry name" value="RRM_NIFK_like"/>
    <property type="match status" value="1"/>
</dbReference>
<dbReference type="EMBL" id="JAKKPZ010000001">
    <property type="protein sequence ID" value="KAI1729305.1"/>
    <property type="molecule type" value="Genomic_DNA"/>
</dbReference>
<protein>
    <submittedName>
        <fullName evidence="7">RNA recognition motif domain-containing protein</fullName>
    </submittedName>
</protein>
<evidence type="ECO:0000313" key="8">
    <source>
        <dbReference type="Proteomes" id="UP001201812"/>
    </source>
</evidence>
<dbReference type="PANTHER" id="PTHR46754">
    <property type="entry name" value="MKI67 FHA DOMAIN-INTERACTING NUCLEOLAR PHOSPHOPROTEIN"/>
    <property type="match status" value="1"/>
</dbReference>
<dbReference type="GO" id="GO:0005730">
    <property type="term" value="C:nucleolus"/>
    <property type="evidence" value="ECO:0007669"/>
    <property type="project" value="UniProtKB-SubCell"/>
</dbReference>
<dbReference type="InterPro" id="IPR000504">
    <property type="entry name" value="RRM_dom"/>
</dbReference>
<dbReference type="GO" id="GO:0003723">
    <property type="term" value="F:RNA binding"/>
    <property type="evidence" value="ECO:0007669"/>
    <property type="project" value="UniProtKB-UniRule"/>
</dbReference>
<feature type="domain" description="RRM" evidence="6">
    <location>
        <begin position="7"/>
        <end position="84"/>
    </location>
</feature>
<evidence type="ECO:0000313" key="7">
    <source>
        <dbReference type="EMBL" id="KAI1729305.1"/>
    </source>
</evidence>
<feature type="compositionally biased region" description="Low complexity" evidence="5">
    <location>
        <begin position="249"/>
        <end position="260"/>
    </location>
</feature>
<keyword evidence="3" id="KW-0539">Nucleus</keyword>
<feature type="compositionally biased region" description="Low complexity" evidence="5">
    <location>
        <begin position="204"/>
        <end position="213"/>
    </location>
</feature>
<accession>A0AAD4RDZ2</accession>
<proteinExistence type="predicted"/>
<feature type="compositionally biased region" description="Acidic residues" evidence="5">
    <location>
        <begin position="179"/>
        <end position="191"/>
    </location>
</feature>
<dbReference type="Gene3D" id="3.30.70.330">
    <property type="match status" value="1"/>
</dbReference>